<dbReference type="AlphaFoldDB" id="A0A9Y1BTB4"/>
<protein>
    <recommendedName>
        <fullName evidence="1">Restriction endonuclease type IV Mrr domain-containing protein</fullName>
    </recommendedName>
</protein>
<proteinExistence type="predicted"/>
<feature type="domain" description="Restriction endonuclease type IV Mrr" evidence="1">
    <location>
        <begin position="1"/>
        <end position="109"/>
    </location>
</feature>
<dbReference type="Pfam" id="PF04471">
    <property type="entry name" value="Mrr_cat"/>
    <property type="match status" value="1"/>
</dbReference>
<sequence length="119" mass="14269">MRPMEAKQVLRDQFNERKLNISENVRIRMGRKDYRVDFYLKDYKIGIITLDWNRTIPVSKILQLERVKQALKLKKLILVCNSISENAKEFLTYRNQINIQVVHSSEIEKLERKIDDFVS</sequence>
<reference evidence="2" key="1">
    <citation type="journal article" date="2022" name="Nat. Microbiol.">
        <title>Unique mobile elements and scalable gene flow at the prokaryote-eukaryote boundary revealed by circularized Asgard archaea genomes.</title>
        <authorList>
            <person name="Wu F."/>
            <person name="Speth D.R."/>
            <person name="Philosof A."/>
            <person name="Cremiere A."/>
            <person name="Narayanan A."/>
            <person name="Barco R.A."/>
            <person name="Connon S.A."/>
            <person name="Amend J.P."/>
            <person name="Antoshechkin I.A."/>
            <person name="Orphan V.J."/>
        </authorList>
    </citation>
    <scope>NUCLEOTIDE SEQUENCE</scope>
    <source>
        <strain evidence="2">PR6</strain>
    </source>
</reference>
<accession>A0A9Y1BTB4</accession>
<dbReference type="GO" id="GO:0009307">
    <property type="term" value="P:DNA restriction-modification system"/>
    <property type="evidence" value="ECO:0007669"/>
    <property type="project" value="InterPro"/>
</dbReference>
<evidence type="ECO:0000259" key="1">
    <source>
        <dbReference type="Pfam" id="PF04471"/>
    </source>
</evidence>
<organism evidence="2">
    <name type="scientific">Candidatus Heimdallarchaeum endolithica</name>
    <dbReference type="NCBI Taxonomy" id="2876572"/>
    <lineage>
        <taxon>Archaea</taxon>
        <taxon>Promethearchaeati</taxon>
        <taxon>Candidatus Heimdallarchaeota</taxon>
        <taxon>Candidatus Heimdallarchaeia (ex Rinke et al. 2021) (nom. nud.)</taxon>
        <taxon>Candidatus Heimdallarchaeales</taxon>
        <taxon>Candidatus Heimdallarchaeaceae</taxon>
        <taxon>Candidatus Heimdallarchaeum</taxon>
    </lineage>
</organism>
<name>A0A9Y1BTB4_9ARCH</name>
<dbReference type="GO" id="GO:0004519">
    <property type="term" value="F:endonuclease activity"/>
    <property type="evidence" value="ECO:0007669"/>
    <property type="project" value="InterPro"/>
</dbReference>
<dbReference type="EMBL" id="CP084167">
    <property type="protein sequence ID" value="UJG44843.1"/>
    <property type="molecule type" value="Genomic_DNA"/>
</dbReference>
<evidence type="ECO:0000313" key="2">
    <source>
        <dbReference type="EMBL" id="UJG44843.1"/>
    </source>
</evidence>
<dbReference type="Proteomes" id="UP001200513">
    <property type="component" value="Chromosome"/>
</dbReference>
<dbReference type="InterPro" id="IPR007560">
    <property type="entry name" value="Restrct_endonuc_IV_Mrr"/>
</dbReference>
<dbReference type="GO" id="GO:0003677">
    <property type="term" value="F:DNA binding"/>
    <property type="evidence" value="ECO:0007669"/>
    <property type="project" value="InterPro"/>
</dbReference>
<gene>
    <name evidence="2" type="ORF">K9W46_06570</name>
</gene>